<feature type="region of interest" description="Disordered" evidence="1">
    <location>
        <begin position="29"/>
        <end position="59"/>
    </location>
</feature>
<dbReference type="SUPFAM" id="SSF53474">
    <property type="entry name" value="alpha/beta-Hydrolases"/>
    <property type="match status" value="1"/>
</dbReference>
<evidence type="ECO:0000313" key="3">
    <source>
        <dbReference type="Proteomes" id="UP000295578"/>
    </source>
</evidence>
<dbReference type="InterPro" id="IPR006311">
    <property type="entry name" value="TAT_signal"/>
</dbReference>
<keyword evidence="3" id="KW-1185">Reference proteome</keyword>
<comment type="caution">
    <text evidence="2">The sequence shown here is derived from an EMBL/GenBank/DDBJ whole genome shotgun (WGS) entry which is preliminary data.</text>
</comment>
<dbReference type="AlphaFoldDB" id="A0A4R5APL9"/>
<evidence type="ECO:0000256" key="1">
    <source>
        <dbReference type="SAM" id="MobiDB-lite"/>
    </source>
</evidence>
<dbReference type="PROSITE" id="PS51318">
    <property type="entry name" value="TAT"/>
    <property type="match status" value="1"/>
</dbReference>
<dbReference type="OrthoDB" id="9764953at2"/>
<sequence>MTPLPRRAVLRGAAATALGTVVGQAATQAPARAVPAANPSKLGTAKPLDGRPAPGYDYSRANKLPREMTGYWEKRFDLDGTQRTAKVYISAETPIRSYYTVLAVPDGVETGEFLRRTGWRDIADERGEGLFVLEPGEPGWGAAAAERSYVDAAMAFYQANPYFSVFGLEYLVGYGPGAPALEAWAAAFPLRVIGQAYLDSPGLPAEYLRGVGSQEFDGTTQGDYTDVIFPEGFDLIRYDEVVVPTWYLDPRGSASSSLAYWRRANDAGTAGVHDGLLGTVYRQRRNSRRWMTSFSGPISKVAVRERPADHGDRRTTRDVLAFLTSYSRYENFFAYGNQLVRRADYRRLGVDVQTMTVEGRVREFLVHVPESARRLWKRQAPVVFVWPGNTQTDKVFFDSAQWWQVAQREGCVLVVICEQYSSSPISVSHKDSDVFFRQLRELVTRKYDVDATRFYCTGQSAGSGVTQFFAAAKPEYFAAVASTSFAPAPDPSGNIAFEGARYPAARRPIPTYLMYGYGDLAFLKGDLWDDVENDLDAWAAYHLGANGLALKDVDRREGRPGGWYNRFRTWTWRRRGAPAPMVKVTKNLYRSHNNIPEETPMLWEFMRHYRHTVDENGHVTRYYSPSGFSRKGDEKVIPA</sequence>
<reference evidence="2 3" key="1">
    <citation type="submission" date="2019-03" db="EMBL/GenBank/DDBJ databases">
        <title>Draft genome sequences of novel Actinobacteria.</title>
        <authorList>
            <person name="Sahin N."/>
            <person name="Ay H."/>
            <person name="Saygin H."/>
        </authorList>
    </citation>
    <scope>NUCLEOTIDE SEQUENCE [LARGE SCALE GENOMIC DNA]</scope>
    <source>
        <strain evidence="2 3">DSM 45941</strain>
    </source>
</reference>
<gene>
    <name evidence="2" type="ORF">E1293_29115</name>
</gene>
<dbReference type="Gene3D" id="3.40.50.1820">
    <property type="entry name" value="alpha/beta hydrolase"/>
    <property type="match status" value="1"/>
</dbReference>
<dbReference type="Proteomes" id="UP000295578">
    <property type="component" value="Unassembled WGS sequence"/>
</dbReference>
<accession>A0A4R5APL9</accession>
<evidence type="ECO:0000313" key="2">
    <source>
        <dbReference type="EMBL" id="TDD74791.1"/>
    </source>
</evidence>
<proteinExistence type="predicted"/>
<evidence type="ECO:0008006" key="4">
    <source>
        <dbReference type="Google" id="ProtNLM"/>
    </source>
</evidence>
<feature type="compositionally biased region" description="Low complexity" evidence="1">
    <location>
        <begin position="29"/>
        <end position="39"/>
    </location>
</feature>
<protein>
    <recommendedName>
        <fullName evidence="4">Poly(3-hydroxybutyrate) depolymerase</fullName>
    </recommendedName>
</protein>
<name>A0A4R5APL9_9ACTN</name>
<dbReference type="InterPro" id="IPR029058">
    <property type="entry name" value="AB_hydrolase_fold"/>
</dbReference>
<dbReference type="EMBL" id="SMKY01000163">
    <property type="protein sequence ID" value="TDD74791.1"/>
    <property type="molecule type" value="Genomic_DNA"/>
</dbReference>
<organism evidence="2 3">
    <name type="scientific">Actinomadura darangshiensis</name>
    <dbReference type="NCBI Taxonomy" id="705336"/>
    <lineage>
        <taxon>Bacteria</taxon>
        <taxon>Bacillati</taxon>
        <taxon>Actinomycetota</taxon>
        <taxon>Actinomycetes</taxon>
        <taxon>Streptosporangiales</taxon>
        <taxon>Thermomonosporaceae</taxon>
        <taxon>Actinomadura</taxon>
    </lineage>
</organism>
<dbReference type="RefSeq" id="WP_132200686.1">
    <property type="nucleotide sequence ID" value="NZ_SMKY01000163.1"/>
</dbReference>